<keyword evidence="2" id="KW-1185">Reference proteome</keyword>
<evidence type="ECO:0000313" key="1">
    <source>
        <dbReference type="EMBL" id="MDI3423730.1"/>
    </source>
</evidence>
<reference evidence="1 2" key="1">
    <citation type="submission" date="2023-05" db="EMBL/GenBank/DDBJ databases">
        <title>Draft genome sequence of Streptomyces sp. B-S-A12 isolated from a cave soil in Thailand.</title>
        <authorList>
            <person name="Chamroensaksri N."/>
            <person name="Muangham S."/>
        </authorList>
    </citation>
    <scope>NUCLEOTIDE SEQUENCE [LARGE SCALE GENOMIC DNA]</scope>
    <source>
        <strain evidence="1 2">B-S-A12</strain>
    </source>
</reference>
<evidence type="ECO:0000313" key="2">
    <source>
        <dbReference type="Proteomes" id="UP001237105"/>
    </source>
</evidence>
<organism evidence="1 2">
    <name type="scientific">Streptomyces luteolus</name>
    <dbReference type="NCBI Taxonomy" id="3043615"/>
    <lineage>
        <taxon>Bacteria</taxon>
        <taxon>Bacillati</taxon>
        <taxon>Actinomycetota</taxon>
        <taxon>Actinomycetes</taxon>
        <taxon>Kitasatosporales</taxon>
        <taxon>Streptomycetaceae</taxon>
        <taxon>Streptomyces</taxon>
    </lineage>
</organism>
<dbReference type="EMBL" id="JASCIS010000061">
    <property type="protein sequence ID" value="MDI3423730.1"/>
    <property type="molecule type" value="Genomic_DNA"/>
</dbReference>
<proteinExistence type="predicted"/>
<comment type="caution">
    <text evidence="1">The sequence shown here is derived from an EMBL/GenBank/DDBJ whole genome shotgun (WGS) entry which is preliminary data.</text>
</comment>
<accession>A0ABT6T8M1</accession>
<protein>
    <submittedName>
        <fullName evidence="1">Uncharacterized protein</fullName>
    </submittedName>
</protein>
<dbReference type="RefSeq" id="WP_282539564.1">
    <property type="nucleotide sequence ID" value="NZ_JASCIS010000061.1"/>
</dbReference>
<sequence>MPTPAPAIGTLLLDLVRDQLGEFRGELGNRWFLRPACGGTEWEVAPERTRPATAEQRLRVATARANARSRGELL</sequence>
<dbReference type="Proteomes" id="UP001237105">
    <property type="component" value="Unassembled WGS sequence"/>
</dbReference>
<name>A0ABT6T8M1_9ACTN</name>
<gene>
    <name evidence="1" type="ORF">QIT00_35180</name>
</gene>